<reference evidence="1 2" key="1">
    <citation type="submission" date="2019-07" db="EMBL/GenBank/DDBJ databases">
        <title>Draft genome sequence of Brevibacterium aurantiacum XU54 isolated from Xinjiang China.</title>
        <authorList>
            <person name="Xu X."/>
        </authorList>
    </citation>
    <scope>NUCLEOTIDE SEQUENCE [LARGE SCALE GENOMIC DNA]</scope>
    <source>
        <strain evidence="1 2">XU54</strain>
    </source>
</reference>
<dbReference type="RefSeq" id="WP_143922227.1">
    <property type="nucleotide sequence ID" value="NZ_VLTK01000004.1"/>
</dbReference>
<evidence type="ECO:0008006" key="3">
    <source>
        <dbReference type="Google" id="ProtNLM"/>
    </source>
</evidence>
<name>A0A556CHQ4_BREAU</name>
<evidence type="ECO:0000313" key="2">
    <source>
        <dbReference type="Proteomes" id="UP000316406"/>
    </source>
</evidence>
<gene>
    <name evidence="1" type="ORF">FO013_09165</name>
</gene>
<dbReference type="EMBL" id="VLTK01000004">
    <property type="protein sequence ID" value="TSI16975.1"/>
    <property type="molecule type" value="Genomic_DNA"/>
</dbReference>
<dbReference type="Proteomes" id="UP000316406">
    <property type="component" value="Unassembled WGS sequence"/>
</dbReference>
<sequence>MNLIERRHQSLHKRRLQALIAGLALVMLVVALSAVKPTMAGWKSSDQARGSFAAGSLTISNLRCTDNSVLLGLGGDQLKLDWNRPQISTALQLDYTVTVVRTPLVGSPSTETFSTQNTTYTYRDTKLSLVSLPSYKMTVQAKPVGGWTGASMTVNGYGVNLLGIGVVLRCRA</sequence>
<keyword evidence="2" id="KW-1185">Reference proteome</keyword>
<proteinExistence type="predicted"/>
<organism evidence="1 2">
    <name type="scientific">Brevibacterium aurantiacum</name>
    <dbReference type="NCBI Taxonomy" id="273384"/>
    <lineage>
        <taxon>Bacteria</taxon>
        <taxon>Bacillati</taxon>
        <taxon>Actinomycetota</taxon>
        <taxon>Actinomycetes</taxon>
        <taxon>Micrococcales</taxon>
        <taxon>Brevibacteriaceae</taxon>
        <taxon>Brevibacterium</taxon>
    </lineage>
</organism>
<accession>A0A556CHQ4</accession>
<dbReference type="OrthoDB" id="4804931at2"/>
<evidence type="ECO:0000313" key="1">
    <source>
        <dbReference type="EMBL" id="TSI16975.1"/>
    </source>
</evidence>
<comment type="caution">
    <text evidence="1">The sequence shown here is derived from an EMBL/GenBank/DDBJ whole genome shotgun (WGS) entry which is preliminary data.</text>
</comment>
<protein>
    <recommendedName>
        <fullName evidence="3">SipW-cognate class signal peptide</fullName>
    </recommendedName>
</protein>
<dbReference type="AlphaFoldDB" id="A0A556CHQ4"/>